<feature type="compositionally biased region" description="Basic and acidic residues" evidence="2">
    <location>
        <begin position="241"/>
        <end position="260"/>
    </location>
</feature>
<feature type="region of interest" description="Disordered" evidence="2">
    <location>
        <begin position="1"/>
        <end position="33"/>
    </location>
</feature>
<evidence type="ECO:0000259" key="3">
    <source>
        <dbReference type="Pfam" id="PF16034"/>
    </source>
</evidence>
<feature type="region of interest" description="Disordered" evidence="2">
    <location>
        <begin position="237"/>
        <end position="261"/>
    </location>
</feature>
<feature type="coiled-coil region" evidence="1">
    <location>
        <begin position="1175"/>
        <end position="1272"/>
    </location>
</feature>
<feature type="region of interest" description="Disordered" evidence="2">
    <location>
        <begin position="379"/>
        <end position="409"/>
    </location>
</feature>
<keyword evidence="1" id="KW-0175">Coiled coil</keyword>
<reference evidence="5" key="1">
    <citation type="submission" date="2025-08" db="UniProtKB">
        <authorList>
            <consortium name="RefSeq"/>
        </authorList>
    </citation>
    <scope>IDENTIFICATION</scope>
    <source>
        <tissue evidence="5">Total insect</tissue>
    </source>
</reference>
<sequence>MENQPEAVVYSKKGRKRAASSAEQPQPKRFQDDAVLEDGVHEVEEQEGGIRGVAVRKVHEAVQVESGEEGVAREVADHKDSTPPGPLVRQDTFTKDDGAATEQFYIPVEQKENSGRREALFKRLAARRKESSAAAATRRAAQAAASKTTSSESRKTKATRRKAQPAPPQQRPETQPPALQRQGTFTIEDDDENPRQQKEQAADLMDPGEDPGEDPDDDATASLKTVAEMRVALAALRRGRAAAERAERAARERASRDAHRTRAALQDLHARLAATREALHAEKDGLHRKLSADFKRAMADREAVWRQERERTTAQVRALETELRTARAQLGSMQADALRKASTTEAELRRAFHDQEAAFRAQIAEVAAQRDSLQAQLRAKDKLAAQDRPASPARGVRTGARPAPRDEALQRSACALRRELQDARKKHALLEAQLKEAQLQAARRPAPTLLDAELARALHAKEQEYRRDAAEAAKKHDAVEAQLRDALRALRDAGGNKAQEKAASRPGKQMTLALESHRQEEEDKEEDKEEAEGHPAAPREQVQQVQPRRRHKRRRQDPEPPEPETEEDDDTQSNEHNDERRRRLLQELERLRERNAALQEAWRAAAWRRRGRRRRVGPAKPPRRVREERRSRTPPGRHPPTDTNAGKGETEEGLMRHFHRLISLEPVSEAEEFPVPGGGLVGLGGPLGGSLGGPQSPLSSGPSSLSPTPGIGDVWNDLAAGCATSSGGSPCSQGGSSGSSSPGGESLGEGGSSSPEQLGAHSVLYWQLMRDHLQLQRAYQQMQQLQAKNNDRQARAKLEAQVYDLKRALSRRPCPALPALAAQTHSHGAALADALQDVVELRQREQALTAELAELRDQNELLEFRLLELEGIVDKSSVCSATRDVCTDTESDTVTEDSGLLSLGASDDGDNHAGPTHQQHQQHQHGDGAAVRDKLALLASSLEAEEDRGCLQRALQLLDSYQQQLNKDAAAKPQSPVKAPNQRIVATVLPFTDVADDAEDLPDAKQSSRDEFRRKQEFFNQIQRLGGSSANATNAAANNNNNNNNNKNLKHADCLQESGIFEEDSEDGVLADLASAATQTEAAWACSCHQSASQSAAAETDAPFSSLPAFGSTAKAHPAAPAATGALSAEIQKLSQIRERFEEHGAVTKLKRPEAPAAAPSALGATQMQLKMRELDFFRSRAALLEDKLAELERCSDPELRGCARLLERVAALERQAREAREAADLLVRRNRDLEEERCELEEAENDTRLRCQQLEVEVVQLREREGALEVELGRARRSLSAAHQLQGRLEMALQSLETRNFELEEAECELRASIAAVESALPAIVAFHLAHYKHYLQQREQRAALPLPAPAHSVCAEDADEEFVDEVDAAAPPAKRDDSEVLERLAQLVAAEQDMHQKIAFLEQKESAFQETLAAADGLWTEMELNYKRRLARAEEAEEELRRKVRRLEDSESKLRQALADQAALSERVHELEAQERVLLARIRSLEQEKQAVAEEADRFHEEMKACRGALQALQERVDGPMAEEAAAERRRALDLAEELRSRQDALAAMEQRTNTEISALQSQIAVGEKTMQDMEVTCAELREEVDTLEEAVGSLRAQLSAAHDKAERDLFRVESALAAKDQQLEELRRDKESPPPALNDEIAAAAQAAQQPEEDDDADEAKPAPPSVSLFRKSLQAFRNSEMMMMMTASKPATPPKPVPKKETDGSKAFASLPPMPTAPAAKRTPPPLPPKNVLALKWPRSDSSAASGR</sequence>
<feature type="coiled-coil region" evidence="1">
    <location>
        <begin position="420"/>
        <end position="489"/>
    </location>
</feature>
<feature type="region of interest" description="Disordered" evidence="2">
    <location>
        <begin position="671"/>
        <end position="712"/>
    </location>
</feature>
<evidence type="ECO:0000256" key="1">
    <source>
        <dbReference type="SAM" id="Coils"/>
    </source>
</evidence>
<gene>
    <name evidence="5" type="primary">LOC117641412</name>
</gene>
<dbReference type="GeneID" id="117641412"/>
<dbReference type="RefSeq" id="XP_034234594.1">
    <property type="nucleotide sequence ID" value="XM_034378703.1"/>
</dbReference>
<feature type="compositionally biased region" description="Low complexity" evidence="2">
    <location>
        <begin position="725"/>
        <end position="744"/>
    </location>
</feature>
<evidence type="ECO:0000313" key="4">
    <source>
        <dbReference type="Proteomes" id="UP000515158"/>
    </source>
</evidence>
<feature type="coiled-coil region" evidence="1">
    <location>
        <begin position="309"/>
        <end position="336"/>
    </location>
</feature>
<feature type="compositionally biased region" description="Basic and acidic residues" evidence="2">
    <location>
        <begin position="573"/>
        <end position="582"/>
    </location>
</feature>
<feature type="domain" description="Janus kinase and microtubule-interacting protein C-terminal" evidence="3">
    <location>
        <begin position="761"/>
        <end position="871"/>
    </location>
</feature>
<dbReference type="Proteomes" id="UP000515158">
    <property type="component" value="Unplaced"/>
</dbReference>
<feature type="coiled-coil region" evidence="1">
    <location>
        <begin position="831"/>
        <end position="872"/>
    </location>
</feature>
<proteinExistence type="predicted"/>
<feature type="compositionally biased region" description="Gly residues" evidence="2">
    <location>
        <begin position="676"/>
        <end position="692"/>
    </location>
</feature>
<feature type="region of interest" description="Disordered" evidence="2">
    <location>
        <begin position="605"/>
        <end position="658"/>
    </location>
</feature>
<dbReference type="Gene3D" id="1.10.287.1490">
    <property type="match status" value="1"/>
</dbReference>
<feature type="region of interest" description="Disordered" evidence="2">
    <location>
        <begin position="65"/>
        <end position="225"/>
    </location>
</feature>
<keyword evidence="4" id="KW-1185">Reference proteome</keyword>
<feature type="compositionally biased region" description="Basic and acidic residues" evidence="2">
    <location>
        <begin position="70"/>
        <end position="81"/>
    </location>
</feature>
<accession>A0A6P8ZJ21</accession>
<feature type="compositionally biased region" description="Basic and acidic residues" evidence="2">
    <location>
        <begin position="109"/>
        <end position="131"/>
    </location>
</feature>
<dbReference type="OrthoDB" id="6424487at2759"/>
<dbReference type="InParanoid" id="A0A6P8ZJ21"/>
<feature type="region of interest" description="Disordered" evidence="2">
    <location>
        <begin position="724"/>
        <end position="756"/>
    </location>
</feature>
<dbReference type="KEGG" id="tpal:117641412"/>
<protein>
    <submittedName>
        <fullName evidence="5">Protein MLP1 homolog isoform X1</fullName>
    </submittedName>
</protein>
<dbReference type="Pfam" id="PF16034">
    <property type="entry name" value="JAKMIP_CC3"/>
    <property type="match status" value="1"/>
</dbReference>
<feature type="compositionally biased region" description="Low complexity" evidence="2">
    <location>
        <begin position="132"/>
        <end position="151"/>
    </location>
</feature>
<evidence type="ECO:0000256" key="2">
    <source>
        <dbReference type="SAM" id="MobiDB-lite"/>
    </source>
</evidence>
<feature type="region of interest" description="Disordered" evidence="2">
    <location>
        <begin position="1646"/>
        <end position="1752"/>
    </location>
</feature>
<feature type="compositionally biased region" description="Basic residues" evidence="2">
    <location>
        <begin position="606"/>
        <end position="623"/>
    </location>
</feature>
<feature type="region of interest" description="Disordered" evidence="2">
    <location>
        <begin position="884"/>
        <end position="929"/>
    </location>
</feature>
<dbReference type="InterPro" id="IPR031994">
    <property type="entry name" value="JAKMIP_C"/>
</dbReference>
<organism evidence="5">
    <name type="scientific">Thrips palmi</name>
    <name type="common">Melon thrips</name>
    <dbReference type="NCBI Taxonomy" id="161013"/>
    <lineage>
        <taxon>Eukaryota</taxon>
        <taxon>Metazoa</taxon>
        <taxon>Ecdysozoa</taxon>
        <taxon>Arthropoda</taxon>
        <taxon>Hexapoda</taxon>
        <taxon>Insecta</taxon>
        <taxon>Pterygota</taxon>
        <taxon>Neoptera</taxon>
        <taxon>Paraneoptera</taxon>
        <taxon>Thysanoptera</taxon>
        <taxon>Terebrantia</taxon>
        <taxon>Thripoidea</taxon>
        <taxon>Thripidae</taxon>
        <taxon>Thrips</taxon>
    </lineage>
</organism>
<evidence type="ECO:0000313" key="5">
    <source>
        <dbReference type="RefSeq" id="XP_034234594.1"/>
    </source>
</evidence>
<feature type="coiled-coil region" evidence="1">
    <location>
        <begin position="1425"/>
        <end position="1632"/>
    </location>
</feature>
<feature type="region of interest" description="Disordered" evidence="2">
    <location>
        <begin position="490"/>
        <end position="582"/>
    </location>
</feature>
<feature type="compositionally biased region" description="Low complexity" evidence="2">
    <location>
        <begin position="535"/>
        <end position="546"/>
    </location>
</feature>
<feature type="compositionally biased region" description="Acidic residues" evidence="2">
    <location>
        <begin position="559"/>
        <end position="572"/>
    </location>
</feature>
<name>A0A6P8ZJ21_THRPL</name>
<feature type="compositionally biased region" description="Low complexity" evidence="2">
    <location>
        <begin position="693"/>
        <end position="712"/>
    </location>
</feature>
<feature type="compositionally biased region" description="Acidic residues" evidence="2">
    <location>
        <begin position="206"/>
        <end position="219"/>
    </location>
</feature>